<sequence length="64" mass="7113">MTLATFISDISTELNTGTTVDAIIETKVRKAARTIEGLHNWEHMRKEEIITIFLGPSEATQPQG</sequence>
<organism evidence="1">
    <name type="scientific">marine sediment metagenome</name>
    <dbReference type="NCBI Taxonomy" id="412755"/>
    <lineage>
        <taxon>unclassified sequences</taxon>
        <taxon>metagenomes</taxon>
        <taxon>ecological metagenomes</taxon>
    </lineage>
</organism>
<gene>
    <name evidence="1" type="ORF">LCGC14_2277930</name>
</gene>
<protein>
    <submittedName>
        <fullName evidence="1">Uncharacterized protein</fullName>
    </submittedName>
</protein>
<dbReference type="EMBL" id="LAZR01031630">
    <property type="protein sequence ID" value="KKL53190.1"/>
    <property type="molecule type" value="Genomic_DNA"/>
</dbReference>
<evidence type="ECO:0000313" key="1">
    <source>
        <dbReference type="EMBL" id="KKL53190.1"/>
    </source>
</evidence>
<accession>A0A0F9F7F4</accession>
<reference evidence="1" key="1">
    <citation type="journal article" date="2015" name="Nature">
        <title>Complex archaea that bridge the gap between prokaryotes and eukaryotes.</title>
        <authorList>
            <person name="Spang A."/>
            <person name="Saw J.H."/>
            <person name="Jorgensen S.L."/>
            <person name="Zaremba-Niedzwiedzka K."/>
            <person name="Martijn J."/>
            <person name="Lind A.E."/>
            <person name="van Eijk R."/>
            <person name="Schleper C."/>
            <person name="Guy L."/>
            <person name="Ettema T.J."/>
        </authorList>
    </citation>
    <scope>NUCLEOTIDE SEQUENCE</scope>
</reference>
<comment type="caution">
    <text evidence="1">The sequence shown here is derived from an EMBL/GenBank/DDBJ whole genome shotgun (WGS) entry which is preliminary data.</text>
</comment>
<dbReference type="AlphaFoldDB" id="A0A0F9F7F4"/>
<proteinExistence type="predicted"/>
<name>A0A0F9F7F4_9ZZZZ</name>